<dbReference type="InterPro" id="IPR044742">
    <property type="entry name" value="DEAD/DEAH_RhlB"/>
</dbReference>
<keyword evidence="4 11" id="KW-0378">Hydrolase</keyword>
<dbReference type="AlphaFoldDB" id="A0A1I0GWI5"/>
<keyword evidence="6 11" id="KW-0067">ATP-binding</keyword>
<evidence type="ECO:0000256" key="12">
    <source>
        <dbReference type="SAM" id="MobiDB-lite"/>
    </source>
</evidence>
<feature type="short sequence motif" description="Q motif" evidence="10">
    <location>
        <begin position="1"/>
        <end position="29"/>
    </location>
</feature>
<dbReference type="PROSITE" id="PS51194">
    <property type="entry name" value="HELICASE_CTER"/>
    <property type="match status" value="1"/>
</dbReference>
<keyword evidence="2" id="KW-0963">Cytoplasm</keyword>
<dbReference type="GO" id="GO:0003723">
    <property type="term" value="F:RNA binding"/>
    <property type="evidence" value="ECO:0007669"/>
    <property type="project" value="UniProtKB-ARBA"/>
</dbReference>
<evidence type="ECO:0000256" key="10">
    <source>
        <dbReference type="PROSITE-ProRule" id="PRU00552"/>
    </source>
</evidence>
<dbReference type="InterPro" id="IPR014014">
    <property type="entry name" value="RNA_helicase_DEAD_Q_motif"/>
</dbReference>
<dbReference type="Gene3D" id="3.40.50.300">
    <property type="entry name" value="P-loop containing nucleotide triphosphate hydrolases"/>
    <property type="match status" value="2"/>
</dbReference>
<evidence type="ECO:0000313" key="17">
    <source>
        <dbReference type="Proteomes" id="UP000198508"/>
    </source>
</evidence>
<dbReference type="InterPro" id="IPR027417">
    <property type="entry name" value="P-loop_NTPase"/>
</dbReference>
<evidence type="ECO:0000259" key="14">
    <source>
        <dbReference type="PROSITE" id="PS51194"/>
    </source>
</evidence>
<keyword evidence="3 11" id="KW-0547">Nucleotide-binding</keyword>
<dbReference type="GO" id="GO:0005829">
    <property type="term" value="C:cytosol"/>
    <property type="evidence" value="ECO:0007669"/>
    <property type="project" value="TreeGrafter"/>
</dbReference>
<comment type="similarity">
    <text evidence="7 11">Belongs to the DEAD box helicase family.</text>
</comment>
<evidence type="ECO:0000256" key="11">
    <source>
        <dbReference type="RuleBase" id="RU000492"/>
    </source>
</evidence>
<feature type="domain" description="DEAD-box RNA helicase Q" evidence="15">
    <location>
        <begin position="1"/>
        <end position="29"/>
    </location>
</feature>
<evidence type="ECO:0000256" key="2">
    <source>
        <dbReference type="ARBA" id="ARBA00022490"/>
    </source>
</evidence>
<dbReference type="FunFam" id="3.40.50.300:FF:000108">
    <property type="entry name" value="ATP-dependent RNA helicase RhlE"/>
    <property type="match status" value="1"/>
</dbReference>
<dbReference type="PANTHER" id="PTHR47959:SF13">
    <property type="entry name" value="ATP-DEPENDENT RNA HELICASE RHLE"/>
    <property type="match status" value="1"/>
</dbReference>
<evidence type="ECO:0000256" key="5">
    <source>
        <dbReference type="ARBA" id="ARBA00022806"/>
    </source>
</evidence>
<feature type="compositionally biased region" description="Polar residues" evidence="12">
    <location>
        <begin position="545"/>
        <end position="575"/>
    </location>
</feature>
<feature type="region of interest" description="Disordered" evidence="12">
    <location>
        <begin position="378"/>
        <end position="621"/>
    </location>
</feature>
<dbReference type="SMART" id="SM00490">
    <property type="entry name" value="HELICc"/>
    <property type="match status" value="1"/>
</dbReference>
<dbReference type="CDD" id="cd00268">
    <property type="entry name" value="DEADc"/>
    <property type="match status" value="1"/>
</dbReference>
<dbReference type="SMART" id="SM00487">
    <property type="entry name" value="DEXDc"/>
    <property type="match status" value="1"/>
</dbReference>
<sequence length="621" mass="67118">MQFKDLNIMPEILRALKNENYKIPTPIQEEAIPVVLSGRDLLGCAQTGTGKTAAFAIPTLQMLSGEETPRWEKRTIKALVVTPTRELAIQIYDSFNTYGQFTSLKTCVVYGGVSQKPQEENLKRGVDILVATPGRLLDLMDQKIVNIEKIRILVLDEADRMLDMGFIHDVKKIIARTPEKKQTLFFSATMPPDIAKLAAKILKNPEKIEITPAATTVEAIEQYLYFVDKGNKKDLLLHILKTKNPDSTLVFTRTKHGADRVVRQLSKSNVVAQAIHGDKSQGARQRALNDFKDKKLRVLVATDIAARGIDIDELACVVNYDLPDVPETYVHRIGRTGRAGLEGIAISFCDFDEKAQLADIEKLIGKKLIEVTDHPYPLQNNFPSVKATQPKRGGGKNADQAGAAQGIAAKKKEKKAAPGTVGAEAGAPKKAPASDTRLTKRTRSFAGSLSEKSEAAEARPSGKTLSSEAGLPEKSQSTGARTSKKSRPSEAPLSKKTLSQGARRQTETSISSAPPHKTPAPAARSQAKRPAQGGLSSDRPAAQGAQMSKSAPSSNRPPAQGAQMSKPATSPNRSLAQAAPMPKPAPKPTPAPTPPQPTPPPQKRRRNPFSGLLRKPGGGFR</sequence>
<dbReference type="PROSITE" id="PS51195">
    <property type="entry name" value="Q_MOTIF"/>
    <property type="match status" value="1"/>
</dbReference>
<feature type="compositionally biased region" description="Low complexity" evidence="12">
    <location>
        <begin position="398"/>
        <end position="408"/>
    </location>
</feature>
<evidence type="ECO:0000256" key="1">
    <source>
        <dbReference type="ARBA" id="ARBA00012552"/>
    </source>
</evidence>
<dbReference type="GO" id="GO:0005524">
    <property type="term" value="F:ATP binding"/>
    <property type="evidence" value="ECO:0007669"/>
    <property type="project" value="UniProtKB-KW"/>
</dbReference>
<evidence type="ECO:0000256" key="9">
    <source>
        <dbReference type="ARBA" id="ARBA00067932"/>
    </source>
</evidence>
<feature type="domain" description="Helicase ATP-binding" evidence="13">
    <location>
        <begin position="32"/>
        <end position="208"/>
    </location>
</feature>
<proteinExistence type="inferred from homology"/>
<comment type="catalytic activity">
    <reaction evidence="8">
        <text>ATP + H2O = ADP + phosphate + H(+)</text>
        <dbReference type="Rhea" id="RHEA:13065"/>
        <dbReference type="ChEBI" id="CHEBI:15377"/>
        <dbReference type="ChEBI" id="CHEBI:15378"/>
        <dbReference type="ChEBI" id="CHEBI:30616"/>
        <dbReference type="ChEBI" id="CHEBI:43474"/>
        <dbReference type="ChEBI" id="CHEBI:456216"/>
        <dbReference type="EC" id="3.6.4.13"/>
    </reaction>
</comment>
<dbReference type="EC" id="3.6.4.13" evidence="1"/>
<evidence type="ECO:0000256" key="8">
    <source>
        <dbReference type="ARBA" id="ARBA00047984"/>
    </source>
</evidence>
<dbReference type="PROSITE" id="PS51192">
    <property type="entry name" value="HELICASE_ATP_BIND_1"/>
    <property type="match status" value="1"/>
</dbReference>
<protein>
    <recommendedName>
        <fullName evidence="9">ATP-dependent RNA helicase CshA</fullName>
        <ecNumber evidence="1">3.6.4.13</ecNumber>
    </recommendedName>
</protein>
<evidence type="ECO:0000313" key="16">
    <source>
        <dbReference type="EMBL" id="SET75733.1"/>
    </source>
</evidence>
<reference evidence="17" key="1">
    <citation type="submission" date="2016-10" db="EMBL/GenBank/DDBJ databases">
        <authorList>
            <person name="Varghese N."/>
            <person name="Submissions S."/>
        </authorList>
    </citation>
    <scope>NUCLEOTIDE SEQUENCE [LARGE SCALE GENOMIC DNA]</scope>
    <source>
        <strain evidence="17">NLAE-zl-G277</strain>
    </source>
</reference>
<feature type="compositionally biased region" description="Polar residues" evidence="12">
    <location>
        <begin position="378"/>
        <end position="387"/>
    </location>
</feature>
<evidence type="ECO:0000256" key="7">
    <source>
        <dbReference type="ARBA" id="ARBA00038437"/>
    </source>
</evidence>
<evidence type="ECO:0000256" key="3">
    <source>
        <dbReference type="ARBA" id="ARBA00022741"/>
    </source>
</evidence>
<evidence type="ECO:0000256" key="6">
    <source>
        <dbReference type="ARBA" id="ARBA00022840"/>
    </source>
</evidence>
<feature type="domain" description="Helicase C-terminal" evidence="14">
    <location>
        <begin position="219"/>
        <end position="379"/>
    </location>
</feature>
<dbReference type="EMBL" id="FOIM01000013">
    <property type="protein sequence ID" value="SET75733.1"/>
    <property type="molecule type" value="Genomic_DNA"/>
</dbReference>
<evidence type="ECO:0000259" key="15">
    <source>
        <dbReference type="PROSITE" id="PS51195"/>
    </source>
</evidence>
<evidence type="ECO:0000256" key="4">
    <source>
        <dbReference type="ARBA" id="ARBA00022801"/>
    </source>
</evidence>
<dbReference type="InterPro" id="IPR050079">
    <property type="entry name" value="DEAD_box_RNA_helicase"/>
</dbReference>
<organism evidence="16 17">
    <name type="scientific">Enterocloster lavalensis</name>
    <dbReference type="NCBI Taxonomy" id="460384"/>
    <lineage>
        <taxon>Bacteria</taxon>
        <taxon>Bacillati</taxon>
        <taxon>Bacillota</taxon>
        <taxon>Clostridia</taxon>
        <taxon>Lachnospirales</taxon>
        <taxon>Lachnospiraceae</taxon>
        <taxon>Enterocloster</taxon>
    </lineage>
</organism>
<feature type="compositionally biased region" description="Polar residues" evidence="12">
    <location>
        <begin position="496"/>
        <end position="512"/>
    </location>
</feature>
<evidence type="ECO:0000259" key="13">
    <source>
        <dbReference type="PROSITE" id="PS51192"/>
    </source>
</evidence>
<dbReference type="InterPro" id="IPR000629">
    <property type="entry name" value="RNA-helicase_DEAD-box_CS"/>
</dbReference>
<dbReference type="GO" id="GO:0016787">
    <property type="term" value="F:hydrolase activity"/>
    <property type="evidence" value="ECO:0007669"/>
    <property type="project" value="UniProtKB-KW"/>
</dbReference>
<dbReference type="STRING" id="460384.SAMN05216313_11398"/>
<dbReference type="RefSeq" id="WP_278336497.1">
    <property type="nucleotide sequence ID" value="NZ_DAINWJ010000208.1"/>
</dbReference>
<keyword evidence="17" id="KW-1185">Reference proteome</keyword>
<dbReference type="Pfam" id="PF00270">
    <property type="entry name" value="DEAD"/>
    <property type="match status" value="1"/>
</dbReference>
<feature type="compositionally biased region" description="Pro residues" evidence="12">
    <location>
        <begin position="581"/>
        <end position="601"/>
    </location>
</feature>
<dbReference type="GO" id="GO:0003724">
    <property type="term" value="F:RNA helicase activity"/>
    <property type="evidence" value="ECO:0007669"/>
    <property type="project" value="UniProtKB-EC"/>
</dbReference>
<feature type="compositionally biased region" description="Low complexity" evidence="12">
    <location>
        <begin position="422"/>
        <end position="433"/>
    </location>
</feature>
<dbReference type="PROSITE" id="PS00039">
    <property type="entry name" value="DEAD_ATP_HELICASE"/>
    <property type="match status" value="1"/>
</dbReference>
<dbReference type="Pfam" id="PF00271">
    <property type="entry name" value="Helicase_C"/>
    <property type="match status" value="1"/>
</dbReference>
<dbReference type="InterPro" id="IPR014001">
    <property type="entry name" value="Helicase_ATP-bd"/>
</dbReference>
<keyword evidence="5 11" id="KW-0347">Helicase</keyword>
<dbReference type="GeneID" id="93281852"/>
<dbReference type="InterPro" id="IPR001650">
    <property type="entry name" value="Helicase_C-like"/>
</dbReference>
<dbReference type="PANTHER" id="PTHR47959">
    <property type="entry name" value="ATP-DEPENDENT RNA HELICASE RHLE-RELATED"/>
    <property type="match status" value="1"/>
</dbReference>
<accession>A0A1I0GWI5</accession>
<name>A0A1I0GWI5_9FIRM</name>
<dbReference type="SUPFAM" id="SSF52540">
    <property type="entry name" value="P-loop containing nucleoside triphosphate hydrolases"/>
    <property type="match status" value="1"/>
</dbReference>
<gene>
    <name evidence="16" type="ORF">SAMN05216313_11398</name>
</gene>
<dbReference type="InterPro" id="IPR011545">
    <property type="entry name" value="DEAD/DEAH_box_helicase_dom"/>
</dbReference>
<dbReference type="Proteomes" id="UP000198508">
    <property type="component" value="Unassembled WGS sequence"/>
</dbReference>
<dbReference type="CDD" id="cd18787">
    <property type="entry name" value="SF2_C_DEAD"/>
    <property type="match status" value="1"/>
</dbReference>